<accession>A0ABQ9MFV6</accession>
<dbReference type="Proteomes" id="UP001174677">
    <property type="component" value="Chromosome 6"/>
</dbReference>
<evidence type="ECO:0000313" key="3">
    <source>
        <dbReference type="Proteomes" id="UP001174677"/>
    </source>
</evidence>
<evidence type="ECO:0000256" key="1">
    <source>
        <dbReference type="SAM" id="MobiDB-lite"/>
    </source>
</evidence>
<evidence type="ECO:0000313" key="2">
    <source>
        <dbReference type="EMBL" id="KAJ9179077.1"/>
    </source>
</evidence>
<reference evidence="2" key="1">
    <citation type="journal article" date="2023" name="Plant Biotechnol. J.">
        <title>Chromosome-level wild Hevea brasiliensis genome provides new tools for genomic-assisted breeding and valuable loci to elevate rubber yield.</title>
        <authorList>
            <person name="Cheng H."/>
            <person name="Song X."/>
            <person name="Hu Y."/>
            <person name="Wu T."/>
            <person name="Yang Q."/>
            <person name="An Z."/>
            <person name="Feng S."/>
            <person name="Deng Z."/>
            <person name="Wu W."/>
            <person name="Zeng X."/>
            <person name="Tu M."/>
            <person name="Wang X."/>
            <person name="Huang H."/>
        </authorList>
    </citation>
    <scope>NUCLEOTIDE SEQUENCE</scope>
    <source>
        <strain evidence="2">MT/VB/25A 57/8</strain>
    </source>
</reference>
<name>A0ABQ9MFV6_HEVBR</name>
<dbReference type="EMBL" id="JARPOI010000006">
    <property type="protein sequence ID" value="KAJ9179077.1"/>
    <property type="molecule type" value="Genomic_DNA"/>
</dbReference>
<protein>
    <submittedName>
        <fullName evidence="2">Uncharacterized protein</fullName>
    </submittedName>
</protein>
<sequence length="101" mass="11559">MHIFIALKSIRQRYTSLHLRPKKKASFLTQATKPGNKPIVPSSQTLDQYHPNEIQDQHPKKHCHRKKKRSSANASTCQSKISNSKRITTLILQIKSTASDR</sequence>
<comment type="caution">
    <text evidence="2">The sequence shown here is derived from an EMBL/GenBank/DDBJ whole genome shotgun (WGS) entry which is preliminary data.</text>
</comment>
<keyword evidence="3" id="KW-1185">Reference proteome</keyword>
<proteinExistence type="predicted"/>
<gene>
    <name evidence="2" type="ORF">P3X46_010901</name>
</gene>
<organism evidence="2 3">
    <name type="scientific">Hevea brasiliensis</name>
    <name type="common">Para rubber tree</name>
    <name type="synonym">Siphonia brasiliensis</name>
    <dbReference type="NCBI Taxonomy" id="3981"/>
    <lineage>
        <taxon>Eukaryota</taxon>
        <taxon>Viridiplantae</taxon>
        <taxon>Streptophyta</taxon>
        <taxon>Embryophyta</taxon>
        <taxon>Tracheophyta</taxon>
        <taxon>Spermatophyta</taxon>
        <taxon>Magnoliopsida</taxon>
        <taxon>eudicotyledons</taxon>
        <taxon>Gunneridae</taxon>
        <taxon>Pentapetalae</taxon>
        <taxon>rosids</taxon>
        <taxon>fabids</taxon>
        <taxon>Malpighiales</taxon>
        <taxon>Euphorbiaceae</taxon>
        <taxon>Crotonoideae</taxon>
        <taxon>Micrandreae</taxon>
        <taxon>Hevea</taxon>
    </lineage>
</organism>
<feature type="compositionally biased region" description="Basic residues" evidence="1">
    <location>
        <begin position="59"/>
        <end position="70"/>
    </location>
</feature>
<feature type="region of interest" description="Disordered" evidence="1">
    <location>
        <begin position="26"/>
        <end position="80"/>
    </location>
</feature>